<name>A0A2K6ERJ7_PROCO</name>
<dbReference type="Proteomes" id="UP000233160">
    <property type="component" value="Unassembled WGS sequence"/>
</dbReference>
<dbReference type="AlphaFoldDB" id="A0A2K6ERJ7"/>
<dbReference type="InterPro" id="IPR005515">
    <property type="entry name" value="VOMI"/>
</dbReference>
<dbReference type="PANTHER" id="PTHR18841">
    <property type="entry name" value="VITELLINE MEMBRANE OUTER LAYER PROTEIN I-RELATED"/>
    <property type="match status" value="1"/>
</dbReference>
<protein>
    <submittedName>
        <fullName evidence="3">Vitelline membrane outer layer 1 homolog</fullName>
    </submittedName>
</protein>
<accession>A0A2K6ERJ7</accession>
<dbReference type="GeneTree" id="ENSGT00390000009313"/>
<keyword evidence="2" id="KW-0732">Signal</keyword>
<gene>
    <name evidence="3" type="primary">VMO1</name>
</gene>
<feature type="chain" id="PRO_5014411941" evidence="2">
    <location>
        <begin position="24"/>
        <end position="110"/>
    </location>
</feature>
<dbReference type="SUPFAM" id="SSF51092">
    <property type="entry name" value="Vitelline membrane outer protein-I (VMO-I)"/>
    <property type="match status" value="1"/>
</dbReference>
<proteinExistence type="predicted"/>
<organism evidence="3 4">
    <name type="scientific">Propithecus coquereli</name>
    <name type="common">Coquerel's sifaka</name>
    <name type="synonym">Propithecus verreauxi coquereli</name>
    <dbReference type="NCBI Taxonomy" id="379532"/>
    <lineage>
        <taxon>Eukaryota</taxon>
        <taxon>Metazoa</taxon>
        <taxon>Chordata</taxon>
        <taxon>Craniata</taxon>
        <taxon>Vertebrata</taxon>
        <taxon>Euteleostomi</taxon>
        <taxon>Mammalia</taxon>
        <taxon>Eutheria</taxon>
        <taxon>Euarchontoglires</taxon>
        <taxon>Primates</taxon>
        <taxon>Strepsirrhini</taxon>
        <taxon>Lemuriformes</taxon>
        <taxon>Indriidae</taxon>
        <taxon>Propithecus</taxon>
    </lineage>
</organism>
<evidence type="ECO:0000256" key="1">
    <source>
        <dbReference type="SAM" id="MobiDB-lite"/>
    </source>
</evidence>
<dbReference type="Gene3D" id="2.100.10.20">
    <property type="entry name" value="Vitelline membrane outer layer protein I (VOMI)"/>
    <property type="match status" value="1"/>
</dbReference>
<dbReference type="Ensembl" id="ENSPCOT00000014435.1">
    <property type="protein sequence ID" value="ENSPCOP00000004359.1"/>
    <property type="gene ID" value="ENSPCOG00000012680.1"/>
</dbReference>
<evidence type="ECO:0000313" key="4">
    <source>
        <dbReference type="Proteomes" id="UP000233160"/>
    </source>
</evidence>
<feature type="region of interest" description="Disordered" evidence="1">
    <location>
        <begin position="90"/>
        <end position="110"/>
    </location>
</feature>
<reference evidence="3" key="1">
    <citation type="submission" date="2025-08" db="UniProtKB">
        <authorList>
            <consortium name="Ensembl"/>
        </authorList>
    </citation>
    <scope>IDENTIFICATION</scope>
</reference>
<dbReference type="PANTHER" id="PTHR18841:SF2">
    <property type="entry name" value="VITELLINE MEMBRANE OUTER LAYER PROTEIN 1 HOMOLOG"/>
    <property type="match status" value="1"/>
</dbReference>
<reference evidence="3" key="2">
    <citation type="submission" date="2025-09" db="UniProtKB">
        <authorList>
            <consortium name="Ensembl"/>
        </authorList>
    </citation>
    <scope>IDENTIFICATION</scope>
</reference>
<feature type="signal peptide" evidence="2">
    <location>
        <begin position="1"/>
        <end position="23"/>
    </location>
</feature>
<dbReference type="InterPro" id="IPR036706">
    <property type="entry name" value="VOMI_sf"/>
</dbReference>
<evidence type="ECO:0000313" key="3">
    <source>
        <dbReference type="Ensembl" id="ENSPCOP00000004359.1"/>
    </source>
</evidence>
<dbReference type="GO" id="GO:0005615">
    <property type="term" value="C:extracellular space"/>
    <property type="evidence" value="ECO:0007669"/>
    <property type="project" value="TreeGrafter"/>
</dbReference>
<feature type="compositionally biased region" description="Polar residues" evidence="1">
    <location>
        <begin position="90"/>
        <end position="100"/>
    </location>
</feature>
<sequence length="110" mass="11557">MERGAGAKLLLLLCVTCCRRAQADGPSGYTSVIEVTNGGPWGEWAWPEMCPVGSVASGFSLKVEPPQGIPGDDTALNGIRLHCARGNAQRNTHVVESQSGRWAGVKDPPG</sequence>
<keyword evidence="4" id="KW-1185">Reference proteome</keyword>
<dbReference type="Pfam" id="PF03762">
    <property type="entry name" value="VOMI"/>
    <property type="match status" value="1"/>
</dbReference>
<evidence type="ECO:0000256" key="2">
    <source>
        <dbReference type="SAM" id="SignalP"/>
    </source>
</evidence>